<feature type="region of interest" description="Disordered" evidence="1">
    <location>
        <begin position="1"/>
        <end position="64"/>
    </location>
</feature>
<evidence type="ECO:0000256" key="1">
    <source>
        <dbReference type="SAM" id="MobiDB-lite"/>
    </source>
</evidence>
<keyword evidence="3" id="KW-1185">Reference proteome</keyword>
<gene>
    <name evidence="2" type="ORF">EVAR_29212_1</name>
</gene>
<organism evidence="2 3">
    <name type="scientific">Eumeta variegata</name>
    <name type="common">Bagworm moth</name>
    <name type="synonym">Eumeta japonica</name>
    <dbReference type="NCBI Taxonomy" id="151549"/>
    <lineage>
        <taxon>Eukaryota</taxon>
        <taxon>Metazoa</taxon>
        <taxon>Ecdysozoa</taxon>
        <taxon>Arthropoda</taxon>
        <taxon>Hexapoda</taxon>
        <taxon>Insecta</taxon>
        <taxon>Pterygota</taxon>
        <taxon>Neoptera</taxon>
        <taxon>Endopterygota</taxon>
        <taxon>Lepidoptera</taxon>
        <taxon>Glossata</taxon>
        <taxon>Ditrysia</taxon>
        <taxon>Tineoidea</taxon>
        <taxon>Psychidae</taxon>
        <taxon>Oiketicinae</taxon>
        <taxon>Eumeta</taxon>
    </lineage>
</organism>
<evidence type="ECO:0000313" key="2">
    <source>
        <dbReference type="EMBL" id="GBP38269.1"/>
    </source>
</evidence>
<protein>
    <submittedName>
        <fullName evidence="2">Uncharacterized protein</fullName>
    </submittedName>
</protein>
<evidence type="ECO:0000313" key="3">
    <source>
        <dbReference type="Proteomes" id="UP000299102"/>
    </source>
</evidence>
<sequence>MLQRFRTLPAPRASPCTDSSRREKYKRRENKKKSEKQKASDAFNLARPRYTTDAITPGAGSRVRAPFDYIGPGTYAPAVVRQPARPRPEHRGGRVAGTFTASDGPYASRTK</sequence>
<dbReference type="EMBL" id="BGZK01000346">
    <property type="protein sequence ID" value="GBP38269.1"/>
    <property type="molecule type" value="Genomic_DNA"/>
</dbReference>
<proteinExistence type="predicted"/>
<comment type="caution">
    <text evidence="2">The sequence shown here is derived from an EMBL/GenBank/DDBJ whole genome shotgun (WGS) entry which is preliminary data.</text>
</comment>
<dbReference type="Proteomes" id="UP000299102">
    <property type="component" value="Unassembled WGS sequence"/>
</dbReference>
<feature type="region of interest" description="Disordered" evidence="1">
    <location>
        <begin position="82"/>
        <end position="111"/>
    </location>
</feature>
<dbReference type="AlphaFoldDB" id="A0A4C1VI57"/>
<accession>A0A4C1VI57</accession>
<reference evidence="2 3" key="1">
    <citation type="journal article" date="2019" name="Commun. Biol.">
        <title>The bagworm genome reveals a unique fibroin gene that provides high tensile strength.</title>
        <authorList>
            <person name="Kono N."/>
            <person name="Nakamura H."/>
            <person name="Ohtoshi R."/>
            <person name="Tomita M."/>
            <person name="Numata K."/>
            <person name="Arakawa K."/>
        </authorList>
    </citation>
    <scope>NUCLEOTIDE SEQUENCE [LARGE SCALE GENOMIC DNA]</scope>
</reference>
<feature type="compositionally biased region" description="Basic residues" evidence="1">
    <location>
        <begin position="23"/>
        <end position="35"/>
    </location>
</feature>
<name>A0A4C1VI57_EUMVA</name>